<dbReference type="KEGG" id="ssab:SSABA_v1c04440"/>
<reference evidence="2 3" key="1">
    <citation type="journal article" date="2014" name="Genome Biol. Evol.">
        <title>Molecular evolution of the substrate utilization strategies and putative virulence factors in mosquito-associated Spiroplasma species.</title>
        <authorList>
            <person name="Chang T.H."/>
            <person name="Lo W.S."/>
            <person name="Ku C."/>
            <person name="Chen L.L."/>
            <person name="Kuo C.H."/>
        </authorList>
    </citation>
    <scope>NUCLEOTIDE SEQUENCE [LARGE SCALE GENOMIC DNA]</scope>
    <source>
        <strain evidence="2">Ar-1343</strain>
    </source>
</reference>
<organism evidence="2 3">
    <name type="scientific">Spiroplasma sabaudiense Ar-1343</name>
    <dbReference type="NCBI Taxonomy" id="1276257"/>
    <lineage>
        <taxon>Bacteria</taxon>
        <taxon>Bacillati</taxon>
        <taxon>Mycoplasmatota</taxon>
        <taxon>Mollicutes</taxon>
        <taxon>Entomoplasmatales</taxon>
        <taxon>Spiroplasmataceae</taxon>
        <taxon>Spiroplasma</taxon>
    </lineage>
</organism>
<name>W6AA29_9MOLU</name>
<protein>
    <recommendedName>
        <fullName evidence="4">Lipoprotein</fullName>
    </recommendedName>
</protein>
<evidence type="ECO:0000313" key="2">
    <source>
        <dbReference type="EMBL" id="AHI53851.1"/>
    </source>
</evidence>
<proteinExistence type="predicted"/>
<evidence type="ECO:0000256" key="1">
    <source>
        <dbReference type="SAM" id="SignalP"/>
    </source>
</evidence>
<dbReference type="HOGENOM" id="CLU_345092_0_0_14"/>
<keyword evidence="1" id="KW-0732">Signal</keyword>
<sequence>MKKILKIAVAIFPIISVTSITASCAKSDLNTNQVHFVFDNKVFTNRSAAQNYARSLVKPYKENDTEFLSYKGQVYKDYESEKMYEEIISDYPITLKSTLQTFDNLHFDSTNKIEGELYDLENSKVVKTYRDANGKAVLNKNDAINSYLLTSKWYQNQDNTKEPFEFKYQLQNFLYNTKKEELKKGIQTNCYSISNGVCGSKYDVTDLIKKETTKKFNFGKYTWSNREIPDFKNFDNDLIQKYIDKYIRESKDNLNGYILNFNSYRQNFFGDRIIFTEIGEDSMRSKLNNWELVKSEPVNQVFSKIMIQSQLLNFIADLTANHNSANKNWNTFNDIFHGDIEKYNNFSEIYDQVSSSKWNSNNIYDFFNREQEETKIENFEILNNKHKSLIFLKKIMNQVELSTNIYNEKNMEKFEKIFKETIIDVLTSDLPKEMEKPVKMLFNNEKFLSIDLIDLMLTPSLFNNKMKNKLNLDDYIKGISDLINGFINLVDEIPGADEIPVVKEILKAWKITQNFSFFENKLMKIDFGNNQVIYFKGNDVKIPVVNYSLNFNNPSNYIESKQFLEAKNFNNTENGYTFLNTLHSTKELAINALKNYIISYPEKFKEVEAELKYSINDSPKMIVSNESLNNLDEKLNEYANKIFDLNIDKYKKTTFTNGFGQIFPDKESALESLNKNLLTENFQYLLKPVSKMLYETYYENNKQFMDENLEYIKNVLAKEKYVLSNELLLSSNFDELKSNPNVINSYYQIYLDGRLINFKTYDDAKYYLVRNLKISKGIYNTDENFIIYQNHIFRNIIDFDKFVDNDIKEIKKEENHEQV</sequence>
<evidence type="ECO:0008006" key="4">
    <source>
        <dbReference type="Google" id="ProtNLM"/>
    </source>
</evidence>
<dbReference type="PATRIC" id="fig|1276257.3.peg.455"/>
<dbReference type="Proteomes" id="UP000019265">
    <property type="component" value="Chromosome"/>
</dbReference>
<accession>W6AA29</accession>
<keyword evidence="3" id="KW-1185">Reference proteome</keyword>
<evidence type="ECO:0000313" key="3">
    <source>
        <dbReference type="Proteomes" id="UP000019265"/>
    </source>
</evidence>
<dbReference type="PROSITE" id="PS51257">
    <property type="entry name" value="PROKAR_LIPOPROTEIN"/>
    <property type="match status" value="1"/>
</dbReference>
<feature type="chain" id="PRO_5004875789" description="Lipoprotein" evidence="1">
    <location>
        <begin position="23"/>
        <end position="819"/>
    </location>
</feature>
<gene>
    <name evidence="2" type="ORF">SSABA_v1c04440</name>
</gene>
<feature type="signal peptide" evidence="1">
    <location>
        <begin position="1"/>
        <end position="22"/>
    </location>
</feature>
<dbReference type="STRING" id="1276257.SSABA_v1c04440"/>
<dbReference type="EMBL" id="CP006934">
    <property type="protein sequence ID" value="AHI53851.1"/>
    <property type="molecule type" value="Genomic_DNA"/>
</dbReference>
<dbReference type="OrthoDB" id="9817066at2"/>
<dbReference type="AlphaFoldDB" id="W6AA29"/>
<dbReference type="RefSeq" id="WP_025250992.1">
    <property type="nucleotide sequence ID" value="NZ_CP006934.1"/>
</dbReference>